<evidence type="ECO:0000256" key="2">
    <source>
        <dbReference type="ARBA" id="ARBA00022692"/>
    </source>
</evidence>
<sequence>MNKVSVLSLFPNKVAFADHQLELVKMERLGDRCAGLTTLTWLDGFGEWMRTTWTLADDPCAEYYRVLTINPILLVPPTRAIAMTVTTLFTEPLRYAGTAIGLFVRGLLGSLPVTLQIPVLLLGLLSVLVGILGILRFGPGFVVPIIRPAKVTYTREPDREAITHFAEHGGEHRGDQPRRYQLGLRNRRLFKKREIASRPAIKYVSRAK</sequence>
<name>A0A2H5AJE7_9VIRU</name>
<organism evidence="6">
    <name type="scientific">black bullhead herpesvirus</name>
    <dbReference type="NCBI Taxonomy" id="508441"/>
    <lineage>
        <taxon>Viruses</taxon>
        <taxon>Duplodnaviria</taxon>
        <taxon>Heunggongvirae</taxon>
        <taxon>Peploviricota</taxon>
        <taxon>Herviviricetes</taxon>
        <taxon>Herpesvirales</taxon>
        <taxon>Alloherpesviridae</taxon>
        <taxon>Ictavirus</taxon>
        <taxon>Ictavirus ictaluridallo2</taxon>
    </lineage>
</organism>
<keyword evidence="7" id="KW-1185">Reference proteome</keyword>
<evidence type="ECO:0000256" key="4">
    <source>
        <dbReference type="ARBA" id="ARBA00023136"/>
    </source>
</evidence>
<dbReference type="EMBL" id="MG271984">
    <property type="protein sequence ID" value="AUG72271.1"/>
    <property type="molecule type" value="Genomic_DNA"/>
</dbReference>
<dbReference type="InterPro" id="IPR009231">
    <property type="entry name" value="Chloride_chnl_CLIC-like"/>
</dbReference>
<evidence type="ECO:0000313" key="6">
    <source>
        <dbReference type="EMBL" id="AUG72271.1"/>
    </source>
</evidence>
<dbReference type="Pfam" id="PF05934">
    <property type="entry name" value="MCLC"/>
    <property type="match status" value="1"/>
</dbReference>
<reference evidence="6" key="1">
    <citation type="journal article" date="2018" name="Arch. Virol.">
        <title>Complete genome sequence and analysis of ictalurid herpesvirus 2.</title>
        <authorList>
            <person name="Borzak R."/>
            <person name="Haluk T."/>
            <person name="Bartha D."/>
            <person name="Doszpoly A."/>
        </authorList>
    </citation>
    <scope>NUCLEOTIDE SEQUENCE</scope>
    <source>
        <strain evidence="6">760/94</strain>
    </source>
</reference>
<accession>A0A2H5AJE7</accession>
<dbReference type="PANTHER" id="PTHR34093:SF1">
    <property type="entry name" value="CHLORIDE CHANNEL CLIC-LIKE PROTEIN 1"/>
    <property type="match status" value="1"/>
</dbReference>
<dbReference type="GO" id="GO:0005254">
    <property type="term" value="F:chloride channel activity"/>
    <property type="evidence" value="ECO:0007669"/>
    <property type="project" value="TreeGrafter"/>
</dbReference>
<dbReference type="PANTHER" id="PTHR34093">
    <property type="entry name" value="CHLORIDE CHANNEL CLIC-LIKE PROTEIN 1"/>
    <property type="match status" value="1"/>
</dbReference>
<comment type="subcellular location">
    <subcellularLocation>
        <location evidence="1">Membrane</location>
        <topology evidence="1">Multi-pass membrane protein</topology>
    </subcellularLocation>
</comment>
<dbReference type="OrthoDB" id="36926at10239"/>
<protein>
    <submittedName>
        <fullName evidence="6">ORF94</fullName>
    </submittedName>
</protein>
<keyword evidence="4 5" id="KW-0472">Membrane</keyword>
<evidence type="ECO:0000313" key="7">
    <source>
        <dbReference type="Proteomes" id="UP000242696"/>
    </source>
</evidence>
<dbReference type="GeneID" id="35414662"/>
<dbReference type="RefSeq" id="YP_009447842.1">
    <property type="nucleotide sequence ID" value="NC_036579.1"/>
</dbReference>
<keyword evidence="3 5" id="KW-1133">Transmembrane helix</keyword>
<proteinExistence type="predicted"/>
<evidence type="ECO:0000256" key="3">
    <source>
        <dbReference type="ARBA" id="ARBA00022989"/>
    </source>
</evidence>
<dbReference type="Proteomes" id="UP000242696">
    <property type="component" value="Segment"/>
</dbReference>
<feature type="transmembrane region" description="Helical" evidence="5">
    <location>
        <begin position="115"/>
        <end position="137"/>
    </location>
</feature>
<dbReference type="GO" id="GO:0016020">
    <property type="term" value="C:membrane"/>
    <property type="evidence" value="ECO:0007669"/>
    <property type="project" value="UniProtKB-SubCell"/>
</dbReference>
<evidence type="ECO:0000256" key="1">
    <source>
        <dbReference type="ARBA" id="ARBA00004141"/>
    </source>
</evidence>
<dbReference type="KEGG" id="vg:35414662"/>
<evidence type="ECO:0000256" key="5">
    <source>
        <dbReference type="SAM" id="Phobius"/>
    </source>
</evidence>
<keyword evidence="2 5" id="KW-0812">Transmembrane</keyword>